<sequence>WHYSWTYGDPEEPTEWILMDNGVLEIRTPGKTVQFDRTGEPILPPGRKRRQKRTRD</sequence>
<evidence type="ECO:0000313" key="2">
    <source>
        <dbReference type="EMBL" id="MBD3869602.1"/>
    </source>
</evidence>
<evidence type="ECO:0000313" key="3">
    <source>
        <dbReference type="Proteomes" id="UP000648239"/>
    </source>
</evidence>
<evidence type="ECO:0000256" key="1">
    <source>
        <dbReference type="SAM" id="MobiDB-lite"/>
    </source>
</evidence>
<feature type="region of interest" description="Disordered" evidence="1">
    <location>
        <begin position="34"/>
        <end position="56"/>
    </location>
</feature>
<accession>A0A8J6Y3A7</accession>
<feature type="non-terminal residue" evidence="2">
    <location>
        <position position="1"/>
    </location>
</feature>
<organism evidence="2 3">
    <name type="scientific">Candidatus Polarisedimenticola svalbardensis</name>
    <dbReference type="NCBI Taxonomy" id="2886004"/>
    <lineage>
        <taxon>Bacteria</taxon>
        <taxon>Pseudomonadati</taxon>
        <taxon>Acidobacteriota</taxon>
        <taxon>Candidatus Polarisedimenticolia</taxon>
        <taxon>Candidatus Polarisedimenticolales</taxon>
        <taxon>Candidatus Polarisedimenticolaceae</taxon>
        <taxon>Candidatus Polarisedimenticola</taxon>
    </lineage>
</organism>
<reference evidence="2 3" key="1">
    <citation type="submission" date="2020-08" db="EMBL/GenBank/DDBJ databases">
        <title>Acidobacteriota in marine sediments use diverse sulfur dissimilation pathways.</title>
        <authorList>
            <person name="Wasmund K."/>
        </authorList>
    </citation>
    <scope>NUCLEOTIDE SEQUENCE [LARGE SCALE GENOMIC DNA]</scope>
    <source>
        <strain evidence="2">MAG AM4</strain>
    </source>
</reference>
<name>A0A8J6Y3A7_9BACT</name>
<dbReference type="EMBL" id="JACXWD010000124">
    <property type="protein sequence ID" value="MBD3869602.1"/>
    <property type="molecule type" value="Genomic_DNA"/>
</dbReference>
<dbReference type="Proteomes" id="UP000648239">
    <property type="component" value="Unassembled WGS sequence"/>
</dbReference>
<gene>
    <name evidence="2" type="ORF">IFK94_15890</name>
</gene>
<feature type="compositionally biased region" description="Basic residues" evidence="1">
    <location>
        <begin position="46"/>
        <end position="56"/>
    </location>
</feature>
<proteinExistence type="predicted"/>
<protein>
    <submittedName>
        <fullName evidence="2">Uncharacterized protein</fullName>
    </submittedName>
</protein>
<comment type="caution">
    <text evidence="2">The sequence shown here is derived from an EMBL/GenBank/DDBJ whole genome shotgun (WGS) entry which is preliminary data.</text>
</comment>
<dbReference type="AlphaFoldDB" id="A0A8J6Y3A7"/>